<dbReference type="VEuPathDB" id="FungiDB:SPPG_08025"/>
<accession>A0A0L0H695</accession>
<feature type="region of interest" description="Disordered" evidence="1">
    <location>
        <begin position="1"/>
        <end position="21"/>
    </location>
</feature>
<sequence length="525" mass="57440">MSSRRESRVSETSELEEGKDKISDLANEARQTHATNSGFLGFIRRLHMPLLLLAPSLLIGMLAVLLVPVCYSLITTGNTNTKELSDNLLVTMMKSTELGIRSSLEPLKRGVNIVGAADQIAKPITVDRANIYNNLVNQKELIKFLATVQKTGGTDSWTCYSPKWLSGYGPEDPINSTTISWVFLLPSRTPIPPYKDVVIGLTDDTLAPKAQQYALNQTTYEIIGPLNTADPAPFAYDVSWSKVIRNILKPPNGTVPTDNFMSITTDKTGYMAISMAKIYLSSYTGTYYGCAATLGLSSTWSAILEQQKITDETVIAVLDDKLNLVASSSRVGAWKGVGAVDFSNETFSPLLVTFVKDKYASIANVPLRIETYMDQIDAKRDWMILVTKIQFTNYPDDIMVLISATPREYIFGKIDKAAKRAMALSIGLGVGIVIVVSALFVAVTMPLSRLGNAMQLLTKLDFAALEQGRILEIDSHISEVRRIQATFGTMVKAFAGGIKKNREMIARTVMSGGGTSSPSQRPSMK</sequence>
<name>A0A0L0H695_SPIPD</name>
<keyword evidence="2" id="KW-1133">Transmembrane helix</keyword>
<evidence type="ECO:0000313" key="3">
    <source>
        <dbReference type="EMBL" id="KNC96431.1"/>
    </source>
</evidence>
<dbReference type="InParanoid" id="A0A0L0H695"/>
<dbReference type="AlphaFoldDB" id="A0A0L0H695"/>
<protein>
    <submittedName>
        <fullName evidence="3">Uncharacterized protein</fullName>
    </submittedName>
</protein>
<gene>
    <name evidence="3" type="ORF">SPPG_08025</name>
</gene>
<dbReference type="RefSeq" id="XP_016604471.1">
    <property type="nucleotide sequence ID" value="XM_016756177.1"/>
</dbReference>
<keyword evidence="2" id="KW-0472">Membrane</keyword>
<dbReference type="OrthoDB" id="2128458at2759"/>
<reference evidence="3 4" key="1">
    <citation type="submission" date="2009-08" db="EMBL/GenBank/DDBJ databases">
        <title>The Genome Sequence of Spizellomyces punctatus strain DAOM BR117.</title>
        <authorList>
            <consortium name="The Broad Institute Genome Sequencing Platform"/>
            <person name="Russ C."/>
            <person name="Cuomo C."/>
            <person name="Shea T."/>
            <person name="Young S.K."/>
            <person name="Zeng Q."/>
            <person name="Koehrsen M."/>
            <person name="Haas B."/>
            <person name="Borodovsky M."/>
            <person name="Guigo R."/>
            <person name="Alvarado L."/>
            <person name="Berlin A."/>
            <person name="Bochicchio J."/>
            <person name="Borenstein D."/>
            <person name="Chapman S."/>
            <person name="Chen Z."/>
            <person name="Engels R."/>
            <person name="Freedman E."/>
            <person name="Gellesch M."/>
            <person name="Goldberg J."/>
            <person name="Griggs A."/>
            <person name="Gujja S."/>
            <person name="Heiman D."/>
            <person name="Hepburn T."/>
            <person name="Howarth C."/>
            <person name="Jen D."/>
            <person name="Larson L."/>
            <person name="Lewis B."/>
            <person name="Mehta T."/>
            <person name="Park D."/>
            <person name="Pearson M."/>
            <person name="Roberts A."/>
            <person name="Saif S."/>
            <person name="Shenoy N."/>
            <person name="Sisk P."/>
            <person name="Stolte C."/>
            <person name="Sykes S."/>
            <person name="Thomson T."/>
            <person name="Walk T."/>
            <person name="White J."/>
            <person name="Yandava C."/>
            <person name="Burger G."/>
            <person name="Gray M.W."/>
            <person name="Holland P.W.H."/>
            <person name="King N."/>
            <person name="Lang F.B.F."/>
            <person name="Roger A.J."/>
            <person name="Ruiz-Trillo I."/>
            <person name="Lander E."/>
            <person name="Nusbaum C."/>
        </authorList>
    </citation>
    <scope>NUCLEOTIDE SEQUENCE [LARGE SCALE GENOMIC DNA]</scope>
    <source>
        <strain evidence="3 4">DAOM BR117</strain>
    </source>
</reference>
<organism evidence="3 4">
    <name type="scientific">Spizellomyces punctatus (strain DAOM BR117)</name>
    <dbReference type="NCBI Taxonomy" id="645134"/>
    <lineage>
        <taxon>Eukaryota</taxon>
        <taxon>Fungi</taxon>
        <taxon>Fungi incertae sedis</taxon>
        <taxon>Chytridiomycota</taxon>
        <taxon>Chytridiomycota incertae sedis</taxon>
        <taxon>Chytridiomycetes</taxon>
        <taxon>Spizellomycetales</taxon>
        <taxon>Spizellomycetaceae</taxon>
        <taxon>Spizellomyces</taxon>
    </lineage>
</organism>
<dbReference type="Proteomes" id="UP000053201">
    <property type="component" value="Unassembled WGS sequence"/>
</dbReference>
<proteinExistence type="predicted"/>
<evidence type="ECO:0000313" key="4">
    <source>
        <dbReference type="Proteomes" id="UP000053201"/>
    </source>
</evidence>
<dbReference type="GeneID" id="27691204"/>
<feature type="transmembrane region" description="Helical" evidence="2">
    <location>
        <begin position="50"/>
        <end position="74"/>
    </location>
</feature>
<dbReference type="EMBL" id="KQ257468">
    <property type="protein sequence ID" value="KNC96431.1"/>
    <property type="molecule type" value="Genomic_DNA"/>
</dbReference>
<feature type="transmembrane region" description="Helical" evidence="2">
    <location>
        <begin position="421"/>
        <end position="445"/>
    </location>
</feature>
<keyword evidence="2" id="KW-0812">Transmembrane</keyword>
<evidence type="ECO:0000256" key="2">
    <source>
        <dbReference type="SAM" id="Phobius"/>
    </source>
</evidence>
<keyword evidence="4" id="KW-1185">Reference proteome</keyword>
<evidence type="ECO:0000256" key="1">
    <source>
        <dbReference type="SAM" id="MobiDB-lite"/>
    </source>
</evidence>